<dbReference type="InterPro" id="IPR051083">
    <property type="entry name" value="GrpII_Intron_Splice-Mob/Def"/>
</dbReference>
<evidence type="ECO:0000313" key="12">
    <source>
        <dbReference type="Proteomes" id="UP001445268"/>
    </source>
</evidence>
<dbReference type="RefSeq" id="WP_342631221.1">
    <property type="nucleotide sequence ID" value="NZ_CP152380.1"/>
</dbReference>
<organism evidence="11 12">
    <name type="scientific">Marinobacter alkaliphilus</name>
    <dbReference type="NCBI Taxonomy" id="254719"/>
    <lineage>
        <taxon>Bacteria</taxon>
        <taxon>Pseudomonadati</taxon>
        <taxon>Pseudomonadota</taxon>
        <taxon>Gammaproteobacteria</taxon>
        <taxon>Pseudomonadales</taxon>
        <taxon>Marinobacteraceae</taxon>
        <taxon>Marinobacter</taxon>
    </lineage>
</organism>
<evidence type="ECO:0000256" key="8">
    <source>
        <dbReference type="ARBA" id="ARBA00034120"/>
    </source>
</evidence>
<name>A0ABZ3E1C5_9GAMM</name>
<comment type="catalytic activity">
    <reaction evidence="9">
        <text>DNA(n) + a 2'-deoxyribonucleoside 5'-triphosphate = DNA(n+1) + diphosphate</text>
        <dbReference type="Rhea" id="RHEA:22508"/>
        <dbReference type="Rhea" id="RHEA-COMP:17339"/>
        <dbReference type="Rhea" id="RHEA-COMP:17340"/>
        <dbReference type="ChEBI" id="CHEBI:33019"/>
        <dbReference type="ChEBI" id="CHEBI:61560"/>
        <dbReference type="ChEBI" id="CHEBI:173112"/>
        <dbReference type="EC" id="2.7.7.49"/>
    </reaction>
</comment>
<keyword evidence="7" id="KW-0051">Antiviral defense</keyword>
<evidence type="ECO:0000256" key="3">
    <source>
        <dbReference type="ARBA" id="ARBA00022695"/>
    </source>
</evidence>
<evidence type="ECO:0000259" key="10">
    <source>
        <dbReference type="PROSITE" id="PS50878"/>
    </source>
</evidence>
<keyword evidence="5" id="KW-0460">Magnesium</keyword>
<evidence type="ECO:0000256" key="2">
    <source>
        <dbReference type="ARBA" id="ARBA00022679"/>
    </source>
</evidence>
<evidence type="ECO:0000256" key="7">
    <source>
        <dbReference type="ARBA" id="ARBA00023118"/>
    </source>
</evidence>
<protein>
    <recommendedName>
        <fullName evidence="1">RNA-directed DNA polymerase</fullName>
        <ecNumber evidence="1">2.7.7.49</ecNumber>
    </recommendedName>
</protein>
<evidence type="ECO:0000256" key="6">
    <source>
        <dbReference type="ARBA" id="ARBA00022918"/>
    </source>
</evidence>
<dbReference type="InterPro" id="IPR053543">
    <property type="entry name" value="Bacterial_RT"/>
</dbReference>
<dbReference type="PANTHER" id="PTHR34047">
    <property type="entry name" value="NUCLEAR INTRON MATURASE 1, MITOCHONDRIAL-RELATED"/>
    <property type="match status" value="1"/>
</dbReference>
<comment type="similarity">
    <text evidence="8">Belongs to the bacterial reverse transcriptase family.</text>
</comment>
<dbReference type="PANTHER" id="PTHR34047:SF7">
    <property type="entry name" value="RNA-DIRECTED DNA POLYMERASE"/>
    <property type="match status" value="1"/>
</dbReference>
<dbReference type="InterPro" id="IPR000477">
    <property type="entry name" value="RT_dom"/>
</dbReference>
<keyword evidence="4" id="KW-0479">Metal-binding</keyword>
<gene>
    <name evidence="11" type="ORF">AAGT77_16335</name>
</gene>
<keyword evidence="3" id="KW-0548">Nucleotidyltransferase</keyword>
<sequence length="591" mass="67995">MSKLAALQAIKTKRELAELLDVKPSALTYTLYILKPENQYISFQIPKKSGGKRTIDAPTGRIKFIQSKLSKFLLDCIDEINSQKKHPKHKKKTAPMLPQLSHGFARKRSIITNAHMHTNQKNVLNIDLDNFFDCFNFGRVRGFFIKNKNFNLNDDVATAIAKIACYDNRLPQGSPCSPVITNLITHSLDIRLAYLAKRYSCVYSRYADDITFSTRKPAFPSQLMKESSGAYVVGKRLRREIESSGFSINRKKTRIQYKDSRQDVTGLVVNRKPNVKNEYWRTIKAQCHSLFKTGEYFNRTAEGIYKGTINELEGKLNFIDQIDLYNRLRQKPPLEPAYQIAKHNHNTSALFSGRERTFSRFLYYRNFYANSKPTIICEGKTDNVYIKSSISRLHSDYPKLAVTDTKTGDYQLLVKLFNYSKRTRFLLELYGGTSYLGLFISKYNENYSFFTAPTPSNPVIIILDNDSGAKDILKKISKIDSTTVYPTSLAKDAYRDSEFIHVTHNLYIVFTPHIKINDTEIEDFFDKPTRDTLVAGKTFNPKKNFDKTKEYGKEIFASKVVRANKSSINFDGFKPILDRITQAIEHYDTLK</sequence>
<keyword evidence="2" id="KW-0808">Transferase</keyword>
<evidence type="ECO:0000313" key="11">
    <source>
        <dbReference type="EMBL" id="XAF53468.1"/>
    </source>
</evidence>
<dbReference type="SUPFAM" id="SSF56672">
    <property type="entry name" value="DNA/RNA polymerases"/>
    <property type="match status" value="1"/>
</dbReference>
<dbReference type="EMBL" id="CP152380">
    <property type="protein sequence ID" value="XAF53468.1"/>
    <property type="molecule type" value="Genomic_DNA"/>
</dbReference>
<evidence type="ECO:0000256" key="9">
    <source>
        <dbReference type="ARBA" id="ARBA00048173"/>
    </source>
</evidence>
<keyword evidence="6 11" id="KW-0695">RNA-directed DNA polymerase</keyword>
<feature type="domain" description="Reverse transcriptase" evidence="10">
    <location>
        <begin position="1"/>
        <end position="269"/>
    </location>
</feature>
<reference evidence="11 12" key="1">
    <citation type="submission" date="2024-04" db="EMBL/GenBank/DDBJ databases">
        <title>Marinobacter sp. SBY-1.</title>
        <authorList>
            <person name="Pan C."/>
        </authorList>
    </citation>
    <scope>NUCLEOTIDE SEQUENCE [LARGE SCALE GENOMIC DNA]</scope>
    <source>
        <strain evidence="11 12">SBY-1</strain>
    </source>
</reference>
<evidence type="ECO:0000256" key="4">
    <source>
        <dbReference type="ARBA" id="ARBA00022723"/>
    </source>
</evidence>
<dbReference type="EC" id="2.7.7.49" evidence="1"/>
<keyword evidence="12" id="KW-1185">Reference proteome</keyword>
<dbReference type="CDD" id="cd03487">
    <property type="entry name" value="RT_Bac_retron_II"/>
    <property type="match status" value="1"/>
</dbReference>
<accession>A0ABZ3E1C5</accession>
<dbReference type="InterPro" id="IPR043502">
    <property type="entry name" value="DNA/RNA_pol_sf"/>
</dbReference>
<dbReference type="InterPro" id="IPR000123">
    <property type="entry name" value="Reverse_transcriptase_msDNA"/>
</dbReference>
<dbReference type="GO" id="GO:0003964">
    <property type="term" value="F:RNA-directed DNA polymerase activity"/>
    <property type="evidence" value="ECO:0007669"/>
    <property type="project" value="UniProtKB-KW"/>
</dbReference>
<dbReference type="PRINTS" id="PR00866">
    <property type="entry name" value="RNADNAPOLMS"/>
</dbReference>
<proteinExistence type="inferred from homology"/>
<dbReference type="PROSITE" id="PS50878">
    <property type="entry name" value="RT_POL"/>
    <property type="match status" value="1"/>
</dbReference>
<dbReference type="Proteomes" id="UP001445268">
    <property type="component" value="Chromosome"/>
</dbReference>
<dbReference type="Pfam" id="PF00078">
    <property type="entry name" value="RVT_1"/>
    <property type="match status" value="1"/>
</dbReference>
<evidence type="ECO:0000256" key="1">
    <source>
        <dbReference type="ARBA" id="ARBA00012493"/>
    </source>
</evidence>
<dbReference type="NCBIfam" id="NF038237">
    <property type="entry name" value="retron_Ec67_fus"/>
    <property type="match status" value="1"/>
</dbReference>
<evidence type="ECO:0000256" key="5">
    <source>
        <dbReference type="ARBA" id="ARBA00022842"/>
    </source>
</evidence>